<dbReference type="Gene3D" id="1.20.1180.10">
    <property type="entry name" value="Udp N-acetylglucosamine O-acyltransferase, C-terminal domain"/>
    <property type="match status" value="1"/>
</dbReference>
<dbReference type="OrthoDB" id="9807278at2"/>
<dbReference type="eggNOG" id="COG1043">
    <property type="taxonomic scope" value="Bacteria"/>
</dbReference>
<dbReference type="InterPro" id="IPR011004">
    <property type="entry name" value="Trimer_LpxA-like_sf"/>
</dbReference>
<dbReference type="STRING" id="760192.Halhy_4708"/>
<gene>
    <name evidence="9" type="ordered locus">Halhy_4708</name>
</gene>
<evidence type="ECO:0000256" key="1">
    <source>
        <dbReference type="ARBA" id="ARBA00022490"/>
    </source>
</evidence>
<dbReference type="PIRSF" id="PIRSF000456">
    <property type="entry name" value="UDP-GlcNAc_acltr"/>
    <property type="match status" value="1"/>
</dbReference>
<evidence type="ECO:0000256" key="7">
    <source>
        <dbReference type="ARBA" id="ARBA00023315"/>
    </source>
</evidence>
<keyword evidence="10" id="KW-1185">Reference proteome</keyword>
<dbReference type="InterPro" id="IPR010137">
    <property type="entry name" value="Lipid_A_LpxA"/>
</dbReference>
<keyword evidence="6" id="KW-0443">Lipid metabolism</keyword>
<evidence type="ECO:0000256" key="3">
    <source>
        <dbReference type="ARBA" id="ARBA00022556"/>
    </source>
</evidence>
<dbReference type="InterPro" id="IPR001451">
    <property type="entry name" value="Hexapep"/>
</dbReference>
<dbReference type="GO" id="GO:0009245">
    <property type="term" value="P:lipid A biosynthetic process"/>
    <property type="evidence" value="ECO:0007669"/>
    <property type="project" value="UniProtKB-KW"/>
</dbReference>
<dbReference type="NCBIfam" id="TIGR01852">
    <property type="entry name" value="lipid_A_lpxA"/>
    <property type="match status" value="1"/>
</dbReference>
<dbReference type="InterPro" id="IPR018357">
    <property type="entry name" value="Hexapep_transf_CS"/>
</dbReference>
<organism evidence="9 10">
    <name type="scientific">Haliscomenobacter hydrossis (strain ATCC 27775 / DSM 1100 / LMG 10767 / O)</name>
    <dbReference type="NCBI Taxonomy" id="760192"/>
    <lineage>
        <taxon>Bacteria</taxon>
        <taxon>Pseudomonadati</taxon>
        <taxon>Bacteroidota</taxon>
        <taxon>Saprospiria</taxon>
        <taxon>Saprospirales</taxon>
        <taxon>Haliscomenobacteraceae</taxon>
        <taxon>Haliscomenobacter</taxon>
    </lineage>
</organism>
<evidence type="ECO:0000256" key="2">
    <source>
        <dbReference type="ARBA" id="ARBA00022516"/>
    </source>
</evidence>
<dbReference type="Pfam" id="PF13720">
    <property type="entry name" value="Acetyltransf_11"/>
    <property type="match status" value="1"/>
</dbReference>
<dbReference type="PROSITE" id="PS00101">
    <property type="entry name" value="HEXAPEP_TRANSFERASES"/>
    <property type="match status" value="1"/>
</dbReference>
<keyword evidence="1" id="KW-0963">Cytoplasm</keyword>
<evidence type="ECO:0000256" key="5">
    <source>
        <dbReference type="ARBA" id="ARBA00022737"/>
    </source>
</evidence>
<evidence type="ECO:0000313" key="9">
    <source>
        <dbReference type="EMBL" id="AEE52542.1"/>
    </source>
</evidence>
<dbReference type="Gene3D" id="2.160.10.10">
    <property type="entry name" value="Hexapeptide repeat proteins"/>
    <property type="match status" value="1"/>
</dbReference>
<dbReference type="CDD" id="cd03351">
    <property type="entry name" value="LbH_UDP-GlcNAc_AT"/>
    <property type="match status" value="1"/>
</dbReference>
<dbReference type="NCBIfam" id="NF003657">
    <property type="entry name" value="PRK05289.1"/>
    <property type="match status" value="1"/>
</dbReference>
<keyword evidence="5" id="KW-0677">Repeat</keyword>
<name>F4KWQ9_HALH1</name>
<dbReference type="PANTHER" id="PTHR43480">
    <property type="entry name" value="ACYL-[ACYL-CARRIER-PROTEIN]--UDP-N-ACETYLGLUCOSAMINE O-ACYLTRANSFERASE"/>
    <property type="match status" value="1"/>
</dbReference>
<dbReference type="EMBL" id="CP002691">
    <property type="protein sequence ID" value="AEE52542.1"/>
    <property type="molecule type" value="Genomic_DNA"/>
</dbReference>
<dbReference type="GO" id="GO:0016020">
    <property type="term" value="C:membrane"/>
    <property type="evidence" value="ECO:0007669"/>
    <property type="project" value="GOC"/>
</dbReference>
<dbReference type="GO" id="GO:0008780">
    <property type="term" value="F:acyl-[acyl-carrier-protein]-UDP-N-acetylglucosamine O-acyltransferase activity"/>
    <property type="evidence" value="ECO:0007669"/>
    <property type="project" value="UniProtKB-EC"/>
</dbReference>
<evidence type="ECO:0000313" key="10">
    <source>
        <dbReference type="Proteomes" id="UP000008461"/>
    </source>
</evidence>
<reference key="2">
    <citation type="submission" date="2011-04" db="EMBL/GenBank/DDBJ databases">
        <title>Complete sequence of chromosome of Haliscomenobacter hydrossis DSM 1100.</title>
        <authorList>
            <consortium name="US DOE Joint Genome Institute (JGI-PGF)"/>
            <person name="Lucas S."/>
            <person name="Han J."/>
            <person name="Lapidus A."/>
            <person name="Bruce D."/>
            <person name="Goodwin L."/>
            <person name="Pitluck S."/>
            <person name="Peters L."/>
            <person name="Kyrpides N."/>
            <person name="Mavromatis K."/>
            <person name="Ivanova N."/>
            <person name="Ovchinnikova G."/>
            <person name="Pagani I."/>
            <person name="Daligault H."/>
            <person name="Detter J.C."/>
            <person name="Han C."/>
            <person name="Land M."/>
            <person name="Hauser L."/>
            <person name="Markowitz V."/>
            <person name="Cheng J.-F."/>
            <person name="Hugenholtz P."/>
            <person name="Woyke T."/>
            <person name="Wu D."/>
            <person name="Verbarg S."/>
            <person name="Frueling A."/>
            <person name="Brambilla E."/>
            <person name="Klenk H.-P."/>
            <person name="Eisen J.A."/>
        </authorList>
    </citation>
    <scope>NUCLEOTIDE SEQUENCE</scope>
    <source>
        <strain>DSM 1100</strain>
    </source>
</reference>
<dbReference type="RefSeq" id="WP_013767080.1">
    <property type="nucleotide sequence ID" value="NC_015510.1"/>
</dbReference>
<dbReference type="InterPro" id="IPR029098">
    <property type="entry name" value="Acetyltransf_C"/>
</dbReference>
<dbReference type="EC" id="2.3.1.129" evidence="9"/>
<dbReference type="AlphaFoldDB" id="F4KWQ9"/>
<keyword evidence="3" id="KW-0441">Lipid A biosynthesis</keyword>
<dbReference type="InterPro" id="IPR037157">
    <property type="entry name" value="Acetyltransf_C_sf"/>
</dbReference>
<accession>F4KWQ9</accession>
<dbReference type="Proteomes" id="UP000008461">
    <property type="component" value="Chromosome"/>
</dbReference>
<keyword evidence="4 9" id="KW-0808">Transferase</keyword>
<keyword evidence="7 9" id="KW-0012">Acyltransferase</keyword>
<evidence type="ECO:0000256" key="6">
    <source>
        <dbReference type="ARBA" id="ARBA00023098"/>
    </source>
</evidence>
<keyword evidence="2" id="KW-0444">Lipid biosynthesis</keyword>
<reference evidence="9 10" key="1">
    <citation type="journal article" date="2011" name="Stand. Genomic Sci.">
        <title>Complete genome sequence of Haliscomenobacter hydrossis type strain (O).</title>
        <authorList>
            <consortium name="US DOE Joint Genome Institute (JGI-PGF)"/>
            <person name="Daligault H."/>
            <person name="Lapidus A."/>
            <person name="Zeytun A."/>
            <person name="Nolan M."/>
            <person name="Lucas S."/>
            <person name="Del Rio T.G."/>
            <person name="Tice H."/>
            <person name="Cheng J.F."/>
            <person name="Tapia R."/>
            <person name="Han C."/>
            <person name="Goodwin L."/>
            <person name="Pitluck S."/>
            <person name="Liolios K."/>
            <person name="Pagani I."/>
            <person name="Ivanova N."/>
            <person name="Huntemann M."/>
            <person name="Mavromatis K."/>
            <person name="Mikhailova N."/>
            <person name="Pati A."/>
            <person name="Chen A."/>
            <person name="Palaniappan K."/>
            <person name="Land M."/>
            <person name="Hauser L."/>
            <person name="Brambilla E.M."/>
            <person name="Rohde M."/>
            <person name="Verbarg S."/>
            <person name="Goker M."/>
            <person name="Bristow J."/>
            <person name="Eisen J.A."/>
            <person name="Markowitz V."/>
            <person name="Hugenholtz P."/>
            <person name="Kyrpides N.C."/>
            <person name="Klenk H.P."/>
            <person name="Woyke T."/>
        </authorList>
    </citation>
    <scope>NUCLEOTIDE SEQUENCE [LARGE SCALE GENOMIC DNA]</scope>
    <source>
        <strain evidence="10">ATCC 27775 / DSM 1100 / LMG 10767 / O</strain>
    </source>
</reference>
<proteinExistence type="predicted"/>
<feature type="domain" description="UDP N-acetylglucosamine O-acyltransferase C-terminal" evidence="8">
    <location>
        <begin position="175"/>
        <end position="250"/>
    </location>
</feature>
<dbReference type="Pfam" id="PF00132">
    <property type="entry name" value="Hexapep"/>
    <property type="match status" value="2"/>
</dbReference>
<sequence length="269" mass="29224">MNQQHLSSVHPDAKIGSNVTISPFCFIDKDVVIGDNTWIGPNVTIFDGARIGNNVRIFPGAVIAGIPQDLKFQGEITTATIGDNSTIREFVTVNRGTAAAGSTVVGKNCLIMAYAHVAHDCILGNHVILANNVNLAGHVVIEDWAILEGLVAVQQFTRIGAHSFIAGGSLVRKHVPPFVKAAREPLSYAGVNVVGLQRRNFSAEQINHIHEIYRILFVKGVRLSKAIEIIEDQIEPTTERSNILDFVRNKPEIMKGLRHINGSALTNEG</sequence>
<evidence type="ECO:0000259" key="8">
    <source>
        <dbReference type="Pfam" id="PF13720"/>
    </source>
</evidence>
<dbReference type="PANTHER" id="PTHR43480:SF1">
    <property type="entry name" value="ACYL-[ACYL-CARRIER-PROTEIN]--UDP-N-ACETYLGLUCOSAMINE O-ACYLTRANSFERASE, MITOCHONDRIAL-RELATED"/>
    <property type="match status" value="1"/>
</dbReference>
<protein>
    <submittedName>
        <fullName evidence="9">Acyl-(Acyl-carrier-protein)--UDP-N-acetylglucosamine O-acyltransferase</fullName>
        <ecNumber evidence="9">2.3.1.129</ecNumber>
    </submittedName>
</protein>
<evidence type="ECO:0000256" key="4">
    <source>
        <dbReference type="ARBA" id="ARBA00022679"/>
    </source>
</evidence>
<dbReference type="SUPFAM" id="SSF51161">
    <property type="entry name" value="Trimeric LpxA-like enzymes"/>
    <property type="match status" value="1"/>
</dbReference>
<dbReference type="KEGG" id="hhy:Halhy_4708"/>
<dbReference type="HOGENOM" id="CLU_061249_0_0_10"/>